<evidence type="ECO:0000313" key="6">
    <source>
        <dbReference type="Proteomes" id="UP000298484"/>
    </source>
</evidence>
<name>A0A4Y9A6W7_9BACI</name>
<dbReference type="InterPro" id="IPR023210">
    <property type="entry name" value="NADP_OxRdtase_dom"/>
</dbReference>
<dbReference type="OrthoDB" id="9773828at2"/>
<dbReference type="PANTHER" id="PTHR43364">
    <property type="entry name" value="NADH-SPECIFIC METHYLGLYOXAL REDUCTASE-RELATED"/>
    <property type="match status" value="1"/>
</dbReference>
<dbReference type="Pfam" id="PF00248">
    <property type="entry name" value="Aldo_ket_red"/>
    <property type="match status" value="1"/>
</dbReference>
<dbReference type="RefSeq" id="WP_135111475.1">
    <property type="nucleotide sequence ID" value="NZ_SRHY01000052.1"/>
</dbReference>
<reference evidence="5 6" key="1">
    <citation type="submission" date="2019-03" db="EMBL/GenBank/DDBJ databases">
        <title>Genome sequence of Lentibacillus salicampi ATCC BAA-719.</title>
        <authorList>
            <person name="Maclea K.S."/>
            <person name="Simoes Junior M."/>
        </authorList>
    </citation>
    <scope>NUCLEOTIDE SEQUENCE [LARGE SCALE GENOMIC DNA]</scope>
    <source>
        <strain evidence="5 6">ATCC BAA-719</strain>
    </source>
</reference>
<evidence type="ECO:0000256" key="3">
    <source>
        <dbReference type="ARBA" id="ARBA00038157"/>
    </source>
</evidence>
<feature type="domain" description="NADP-dependent oxidoreductase" evidence="4">
    <location>
        <begin position="16"/>
        <end position="299"/>
    </location>
</feature>
<dbReference type="InterPro" id="IPR050523">
    <property type="entry name" value="AKR_Detox_Biosynth"/>
</dbReference>
<dbReference type="AlphaFoldDB" id="A0A4Y9A6W7"/>
<dbReference type="GO" id="GO:0005829">
    <property type="term" value="C:cytosol"/>
    <property type="evidence" value="ECO:0007669"/>
    <property type="project" value="TreeGrafter"/>
</dbReference>
<sequence>MKYTKMPGTDLTASNIIMGNMRIDALPATEIGKLVRSAQDLGINFFDHADIYGNGECEALFSQALSMNSSMREKMIIQSKCGINKNDGYYDFSKDHILSSVDGILSRLNTDYLDILLLHRPDPLMEPDEVSQAFDELEKSGKVRYFGVSNHNPMQIELLQQALSQKLVVNQVQLSIAHTPIIDSGVALNMGVDQSINRDNSVLEYCRLHDITLQAWSPFQTGFFEGVFVGDTERFPELNAELDRLAAKYGVSPDAIAVAWITRHPADIQVVTGTTKARRLQKMSDGSEIPLTRAEWYALYKAAGNMVP</sequence>
<dbReference type="Proteomes" id="UP000298484">
    <property type="component" value="Unassembled WGS sequence"/>
</dbReference>
<comment type="similarity">
    <text evidence="3">Belongs to the aldo/keto reductase family. Aldo/keto reductase 2 subfamily.</text>
</comment>
<evidence type="ECO:0000256" key="1">
    <source>
        <dbReference type="ARBA" id="ARBA00022857"/>
    </source>
</evidence>
<dbReference type="Gene3D" id="3.20.20.100">
    <property type="entry name" value="NADP-dependent oxidoreductase domain"/>
    <property type="match status" value="1"/>
</dbReference>
<dbReference type="FunFam" id="3.20.20.100:FF:000008">
    <property type="entry name" value="Aldo/keto reductase family oxidoreductase"/>
    <property type="match status" value="1"/>
</dbReference>
<dbReference type="GO" id="GO:0016491">
    <property type="term" value="F:oxidoreductase activity"/>
    <property type="evidence" value="ECO:0007669"/>
    <property type="project" value="UniProtKB-KW"/>
</dbReference>
<comment type="caution">
    <text evidence="5">The sequence shown here is derived from an EMBL/GenBank/DDBJ whole genome shotgun (WGS) entry which is preliminary data.</text>
</comment>
<dbReference type="CDD" id="cd19092">
    <property type="entry name" value="AKR_BsYcsN_EcYdhF-like"/>
    <property type="match status" value="1"/>
</dbReference>
<keyword evidence="6" id="KW-1185">Reference proteome</keyword>
<dbReference type="InterPro" id="IPR020471">
    <property type="entry name" value="AKR"/>
</dbReference>
<dbReference type="PANTHER" id="PTHR43364:SF1">
    <property type="entry name" value="OXIDOREDUCTASE YDHF"/>
    <property type="match status" value="1"/>
</dbReference>
<keyword evidence="2" id="KW-0560">Oxidoreductase</keyword>
<keyword evidence="1" id="KW-0521">NADP</keyword>
<proteinExistence type="inferred from homology"/>
<dbReference type="EMBL" id="SRHY01000052">
    <property type="protein sequence ID" value="TFJ91448.1"/>
    <property type="molecule type" value="Genomic_DNA"/>
</dbReference>
<dbReference type="SUPFAM" id="SSF51430">
    <property type="entry name" value="NAD(P)-linked oxidoreductase"/>
    <property type="match status" value="1"/>
</dbReference>
<organism evidence="5 6">
    <name type="scientific">Lentibacillus salicampi</name>
    <dbReference type="NCBI Taxonomy" id="175306"/>
    <lineage>
        <taxon>Bacteria</taxon>
        <taxon>Bacillati</taxon>
        <taxon>Bacillota</taxon>
        <taxon>Bacilli</taxon>
        <taxon>Bacillales</taxon>
        <taxon>Bacillaceae</taxon>
        <taxon>Lentibacillus</taxon>
    </lineage>
</organism>
<evidence type="ECO:0000256" key="2">
    <source>
        <dbReference type="ARBA" id="ARBA00023002"/>
    </source>
</evidence>
<gene>
    <name evidence="5" type="ORF">E4U82_17580</name>
</gene>
<protein>
    <submittedName>
        <fullName evidence="5">Aldo/keto reductase family oxidoreductase</fullName>
    </submittedName>
</protein>
<evidence type="ECO:0000259" key="4">
    <source>
        <dbReference type="Pfam" id="PF00248"/>
    </source>
</evidence>
<dbReference type="PRINTS" id="PR00069">
    <property type="entry name" value="ALDKETRDTASE"/>
</dbReference>
<accession>A0A4Y9A6W7</accession>
<evidence type="ECO:0000313" key="5">
    <source>
        <dbReference type="EMBL" id="TFJ91448.1"/>
    </source>
</evidence>
<dbReference type="InterPro" id="IPR036812">
    <property type="entry name" value="NAD(P)_OxRdtase_dom_sf"/>
</dbReference>